<name>A0A060HGI6_9ARCH</name>
<dbReference type="GeneID" id="74945513"/>
<dbReference type="RefSeq" id="WP_084790550.1">
    <property type="nucleotide sequence ID" value="NZ_CP007536.1"/>
</dbReference>
<protein>
    <submittedName>
        <fullName evidence="1">Uncharacterized protein</fullName>
    </submittedName>
</protein>
<dbReference type="HOGENOM" id="CLU_2103624_0_0_2"/>
<evidence type="ECO:0000313" key="2">
    <source>
        <dbReference type="Proteomes" id="UP000027093"/>
    </source>
</evidence>
<accession>A0A060HGI6</accession>
<sequence>MANEVTISLAEKEVAAGQELHGTVTINYAGRWDSVAINSQIENSSDVFSYSLLNGKKIKHPYARLSIFKDELKGKTVVEFVSSTNHVPPAGKDHTSVKFRVSLIQEHKEIFSDIAYIKVVKKDTVASFVMPSNKP</sequence>
<evidence type="ECO:0000313" key="1">
    <source>
        <dbReference type="EMBL" id="AIC14440.1"/>
    </source>
</evidence>
<proteinExistence type="predicted"/>
<keyword evidence="2" id="KW-1185">Reference proteome</keyword>
<reference evidence="1 2" key="1">
    <citation type="journal article" date="2014" name="Int. J. Syst. Evol. Microbiol.">
        <title>Nitrososphaera viennensis gen. nov., sp. nov., an aerobic and mesophilic, ammonia-oxidizing archaeon from soil and a member of the archaeal phylum Thaumarchaeota.</title>
        <authorList>
            <person name="Stieglmeier M."/>
            <person name="Klingl A."/>
            <person name="Alves R.J."/>
            <person name="Rittmann S.K."/>
            <person name="Melcher M."/>
            <person name="Leisch N."/>
            <person name="Schleper C."/>
        </authorList>
    </citation>
    <scope>NUCLEOTIDE SEQUENCE [LARGE SCALE GENOMIC DNA]</scope>
    <source>
        <strain evidence="1">EN76</strain>
    </source>
</reference>
<dbReference type="STRING" id="926571.NVIE_002540"/>
<dbReference type="AlphaFoldDB" id="A0A060HGI6"/>
<dbReference type="OrthoDB" id="8779at2157"/>
<gene>
    <name evidence="1" type="ORF">NVIE_002540</name>
</gene>
<dbReference type="EMBL" id="CP007536">
    <property type="protein sequence ID" value="AIC14440.1"/>
    <property type="molecule type" value="Genomic_DNA"/>
</dbReference>
<dbReference type="Proteomes" id="UP000027093">
    <property type="component" value="Chromosome"/>
</dbReference>
<organism evidence="1 2">
    <name type="scientific">Nitrososphaera viennensis EN76</name>
    <dbReference type="NCBI Taxonomy" id="926571"/>
    <lineage>
        <taxon>Archaea</taxon>
        <taxon>Nitrososphaerota</taxon>
        <taxon>Nitrososphaeria</taxon>
        <taxon>Nitrososphaerales</taxon>
        <taxon>Nitrososphaeraceae</taxon>
        <taxon>Nitrososphaera</taxon>
    </lineage>
</organism>
<dbReference type="KEGG" id="nvn:NVIE_002540"/>